<evidence type="ECO:0000256" key="1">
    <source>
        <dbReference type="ARBA" id="ARBA00023015"/>
    </source>
</evidence>
<keyword evidence="6" id="KW-1185">Reference proteome</keyword>
<dbReference type="SMART" id="SM00342">
    <property type="entry name" value="HTH_ARAC"/>
    <property type="match status" value="1"/>
</dbReference>
<evidence type="ECO:0000313" key="5">
    <source>
        <dbReference type="EMBL" id="MDM7887256.1"/>
    </source>
</evidence>
<gene>
    <name evidence="5" type="ORF">QUG98_02210</name>
</gene>
<dbReference type="RefSeq" id="WP_289468992.1">
    <property type="nucleotide sequence ID" value="NZ_JAUCMM010000001.1"/>
</dbReference>
<keyword evidence="1" id="KW-0805">Transcription regulation</keyword>
<dbReference type="InterPro" id="IPR009057">
    <property type="entry name" value="Homeodomain-like_sf"/>
</dbReference>
<dbReference type="Pfam" id="PF14525">
    <property type="entry name" value="AraC_binding_2"/>
    <property type="match status" value="1"/>
</dbReference>
<keyword evidence="2" id="KW-0238">DNA-binding</keyword>
<dbReference type="PROSITE" id="PS01124">
    <property type="entry name" value="HTH_ARAC_FAMILY_2"/>
    <property type="match status" value="1"/>
</dbReference>
<accession>A0ABT7TCG0</accession>
<dbReference type="SUPFAM" id="SSF46689">
    <property type="entry name" value="Homeodomain-like"/>
    <property type="match status" value="1"/>
</dbReference>
<evidence type="ECO:0000259" key="4">
    <source>
        <dbReference type="PROSITE" id="PS01124"/>
    </source>
</evidence>
<dbReference type="InterPro" id="IPR018060">
    <property type="entry name" value="HTH_AraC"/>
</dbReference>
<keyword evidence="3" id="KW-0804">Transcription</keyword>
<dbReference type="SUPFAM" id="SSF51215">
    <property type="entry name" value="Regulatory protein AraC"/>
    <property type="match status" value="1"/>
</dbReference>
<dbReference type="InterPro" id="IPR050204">
    <property type="entry name" value="AraC_XylS_family_regulators"/>
</dbReference>
<evidence type="ECO:0000256" key="2">
    <source>
        <dbReference type="ARBA" id="ARBA00023125"/>
    </source>
</evidence>
<proteinExistence type="predicted"/>
<dbReference type="PANTHER" id="PTHR46796">
    <property type="entry name" value="HTH-TYPE TRANSCRIPTIONAL ACTIVATOR RHAS-RELATED"/>
    <property type="match status" value="1"/>
</dbReference>
<evidence type="ECO:0000256" key="3">
    <source>
        <dbReference type="ARBA" id="ARBA00023163"/>
    </source>
</evidence>
<dbReference type="Proteomes" id="UP001235720">
    <property type="component" value="Unassembled WGS sequence"/>
</dbReference>
<protein>
    <submittedName>
        <fullName evidence="5">Helix-turn-helix domain-containing protein</fullName>
    </submittedName>
</protein>
<feature type="domain" description="HTH araC/xylS-type" evidence="4">
    <location>
        <begin position="227"/>
        <end position="328"/>
    </location>
</feature>
<dbReference type="PANTHER" id="PTHR46796:SF12">
    <property type="entry name" value="HTH-TYPE DNA-BINDING TRANSCRIPTIONAL ACTIVATOR EUTR"/>
    <property type="match status" value="1"/>
</dbReference>
<comment type="caution">
    <text evidence="5">The sequence shown here is derived from an EMBL/GenBank/DDBJ whole genome shotgun (WGS) entry which is preliminary data.</text>
</comment>
<organism evidence="5 6">
    <name type="scientific">Curtobacterium subtropicum</name>
    <dbReference type="NCBI Taxonomy" id="3055138"/>
    <lineage>
        <taxon>Bacteria</taxon>
        <taxon>Bacillati</taxon>
        <taxon>Actinomycetota</taxon>
        <taxon>Actinomycetes</taxon>
        <taxon>Micrococcales</taxon>
        <taxon>Microbacteriaceae</taxon>
        <taxon>Curtobacterium</taxon>
    </lineage>
</organism>
<dbReference type="InterPro" id="IPR037923">
    <property type="entry name" value="HTH-like"/>
</dbReference>
<name>A0ABT7TCG0_9MICO</name>
<dbReference type="Pfam" id="PF12833">
    <property type="entry name" value="HTH_18"/>
    <property type="match status" value="1"/>
</dbReference>
<evidence type="ECO:0000313" key="6">
    <source>
        <dbReference type="Proteomes" id="UP001235720"/>
    </source>
</evidence>
<sequence length="328" mass="36734">MADPLIEAFGAEETIAPVRFEVSGTRPDAAVRDLGGIYAGERWSAVPSQGRFDYRYTAIGDSEVTIRRSQMHGEIRGWMPAGSADYVVTWITTGTGELEMRGERWPMLHETPVMFPADEPFSFVTADYDQRLVHFDREFVRRVAATRAEVTDRPLRFDERRGAGESIGHRWQGALTALSRALRVGGPDSDVWQDAKVTAAEVFLDVFPPQGDSLPDVLEQPRNARLRAAVEYIHAHAAESVTIVDLSEAAGLSVRSVQESFRRVFDVSPLTYLRQVRLDRVHEELLEAGPQAGAVGDIARRWGFAHLGRFSASYAERFGEYPKQTLRR</sequence>
<dbReference type="InterPro" id="IPR035418">
    <property type="entry name" value="AraC-bd_2"/>
</dbReference>
<reference evidence="5 6" key="1">
    <citation type="submission" date="2023-06" db="EMBL/GenBank/DDBJ databases">
        <authorList>
            <person name="Feng G."/>
            <person name="Li J."/>
            <person name="Zhu H."/>
        </authorList>
    </citation>
    <scope>NUCLEOTIDE SEQUENCE [LARGE SCALE GENOMIC DNA]</scope>
    <source>
        <strain evidence="5 6">RHCJP20</strain>
    </source>
</reference>
<dbReference type="Gene3D" id="1.10.10.60">
    <property type="entry name" value="Homeodomain-like"/>
    <property type="match status" value="1"/>
</dbReference>
<dbReference type="EMBL" id="JAUCMM010000001">
    <property type="protein sequence ID" value="MDM7887256.1"/>
    <property type="molecule type" value="Genomic_DNA"/>
</dbReference>